<proteinExistence type="predicted"/>
<dbReference type="SUPFAM" id="SSF58113">
    <property type="entry name" value="Apolipoprotein A-I"/>
    <property type="match status" value="1"/>
</dbReference>
<evidence type="ECO:0000313" key="1">
    <source>
        <dbReference type="EMBL" id="GIY45507.1"/>
    </source>
</evidence>
<comment type="caution">
    <text evidence="1">The sequence shown here is derived from an EMBL/GenBank/DDBJ whole genome shotgun (WGS) entry which is preliminary data.</text>
</comment>
<accession>A0AAV4TL47</accession>
<keyword evidence="2" id="KW-1185">Reference proteome</keyword>
<sequence>MENVRTVMENESEQEVKALKAPMKNMLRKNKNIWGDSDMISQLKDKFQDIVKKVKDAFENGKSITDGLEKLEKLRKKLKEYNIDIGDFGGEFLEKLKDKVKDYWNKLKEKLTSKRSADIDVFGIFERLKKLIKRKIQPRKIEGNCGEVFRKRKRRKSQEQLINLLKEHGEKRKQKILDWIDRILGDKEEKRSSNSEVSEKFKDFFKDLGLDIKERFTKFGNWVKEQYKKGLQKGKDKVDNLKKIAKEFLDQTKHIGKEIAEEALEFFKLYKKDLGIIFDDVSERIKEIMKQD</sequence>
<dbReference type="EMBL" id="BPLR01011279">
    <property type="protein sequence ID" value="GIY45507.1"/>
    <property type="molecule type" value="Genomic_DNA"/>
</dbReference>
<name>A0AAV4TL47_CAEEX</name>
<gene>
    <name evidence="1" type="primary">AVEN_159598_1</name>
    <name evidence="1" type="ORF">CEXT_667481</name>
</gene>
<protein>
    <submittedName>
        <fullName evidence="1">Uncharacterized protein</fullName>
    </submittedName>
</protein>
<evidence type="ECO:0000313" key="2">
    <source>
        <dbReference type="Proteomes" id="UP001054945"/>
    </source>
</evidence>
<dbReference type="Proteomes" id="UP001054945">
    <property type="component" value="Unassembled WGS sequence"/>
</dbReference>
<organism evidence="1 2">
    <name type="scientific">Caerostris extrusa</name>
    <name type="common">Bark spider</name>
    <name type="synonym">Caerostris bankana</name>
    <dbReference type="NCBI Taxonomy" id="172846"/>
    <lineage>
        <taxon>Eukaryota</taxon>
        <taxon>Metazoa</taxon>
        <taxon>Ecdysozoa</taxon>
        <taxon>Arthropoda</taxon>
        <taxon>Chelicerata</taxon>
        <taxon>Arachnida</taxon>
        <taxon>Araneae</taxon>
        <taxon>Araneomorphae</taxon>
        <taxon>Entelegynae</taxon>
        <taxon>Araneoidea</taxon>
        <taxon>Araneidae</taxon>
        <taxon>Caerostris</taxon>
    </lineage>
</organism>
<reference evidence="1 2" key="1">
    <citation type="submission" date="2021-06" db="EMBL/GenBank/DDBJ databases">
        <title>Caerostris extrusa draft genome.</title>
        <authorList>
            <person name="Kono N."/>
            <person name="Arakawa K."/>
        </authorList>
    </citation>
    <scope>NUCLEOTIDE SEQUENCE [LARGE SCALE GENOMIC DNA]</scope>
</reference>
<dbReference type="AlphaFoldDB" id="A0AAV4TL47"/>